<keyword evidence="6 9" id="KW-0472">Membrane</keyword>
<sequence>MLSQRLNLILVVIALGSLAYAFTASEVEIFQLHQEITKKYGDKMNFYKFLKLTNGQKSTSKEISKNLRKLSRKYHPDKNKKYKTLYSRLNLATQILSNDDTRKTYDYYLKNGFPDYNFKKGGFFFKRVQPQTWFILSFIFIAASFIHYVILKIQHKSQVKRIESFIQQCKEQDTSNGLGETRLTFKQHEEDEGKNLHIKFGSVYLVEADEKESLITPDDIPVPSVTDTIFFKLPKGIWNFTIGRFIGSKGTKSNGTKLGSKKKE</sequence>
<dbReference type="Pfam" id="PF00226">
    <property type="entry name" value="DnaJ"/>
    <property type="match status" value="1"/>
</dbReference>
<dbReference type="AlphaFoldDB" id="A0A9P6WFL7"/>
<feature type="chain" id="PRO_5040185402" evidence="10">
    <location>
        <begin position="22"/>
        <end position="264"/>
    </location>
</feature>
<name>A0A9P6WFL7_MAUEX</name>
<organism evidence="12 13">
    <name type="scientific">Maudiozyma exigua</name>
    <name type="common">Yeast</name>
    <name type="synonym">Kazachstania exigua</name>
    <dbReference type="NCBI Taxonomy" id="34358"/>
    <lineage>
        <taxon>Eukaryota</taxon>
        <taxon>Fungi</taxon>
        <taxon>Dikarya</taxon>
        <taxon>Ascomycota</taxon>
        <taxon>Saccharomycotina</taxon>
        <taxon>Saccharomycetes</taxon>
        <taxon>Saccharomycetales</taxon>
        <taxon>Saccharomycetaceae</taxon>
        <taxon>Maudiozyma</taxon>
    </lineage>
</organism>
<dbReference type="EMBL" id="PUHR01000003">
    <property type="protein sequence ID" value="KAG0672328.1"/>
    <property type="molecule type" value="Genomic_DNA"/>
</dbReference>
<evidence type="ECO:0000256" key="3">
    <source>
        <dbReference type="ARBA" id="ARBA00022729"/>
    </source>
</evidence>
<keyword evidence="5 9" id="KW-1133">Transmembrane helix</keyword>
<evidence type="ECO:0000256" key="4">
    <source>
        <dbReference type="ARBA" id="ARBA00022824"/>
    </source>
</evidence>
<dbReference type="PROSITE" id="PS50076">
    <property type="entry name" value="DNAJ_2"/>
    <property type="match status" value="1"/>
</dbReference>
<dbReference type="CDD" id="cd06257">
    <property type="entry name" value="DnaJ"/>
    <property type="match status" value="1"/>
</dbReference>
<feature type="domain" description="J" evidence="11">
    <location>
        <begin position="45"/>
        <end position="109"/>
    </location>
</feature>
<accession>A0A9P6WFL7</accession>
<evidence type="ECO:0000256" key="2">
    <source>
        <dbReference type="ARBA" id="ARBA00022692"/>
    </source>
</evidence>
<dbReference type="GO" id="GO:0006457">
    <property type="term" value="P:protein folding"/>
    <property type="evidence" value="ECO:0007669"/>
    <property type="project" value="UniProtKB-ARBA"/>
</dbReference>
<dbReference type="PROSITE" id="PS00636">
    <property type="entry name" value="DNAJ_1"/>
    <property type="match status" value="1"/>
</dbReference>
<comment type="caution">
    <text evidence="12">The sequence shown here is derived from an EMBL/GenBank/DDBJ whole genome shotgun (WGS) entry which is preliminary data.</text>
</comment>
<comment type="subcellular location">
    <subcellularLocation>
        <location evidence="1">Endoplasmic reticulum membrane</location>
        <topology evidence="1">Single-pass membrane protein</topology>
    </subcellularLocation>
</comment>
<keyword evidence="3 10" id="KW-0732">Signal</keyword>
<evidence type="ECO:0000256" key="7">
    <source>
        <dbReference type="ARBA" id="ARBA00023186"/>
    </source>
</evidence>
<proteinExistence type="inferred from homology"/>
<evidence type="ECO:0000256" key="10">
    <source>
        <dbReference type="SAM" id="SignalP"/>
    </source>
</evidence>
<dbReference type="SUPFAM" id="SSF46565">
    <property type="entry name" value="Chaperone J-domain"/>
    <property type="match status" value="1"/>
</dbReference>
<evidence type="ECO:0000256" key="1">
    <source>
        <dbReference type="ARBA" id="ARBA00004389"/>
    </source>
</evidence>
<dbReference type="FunFam" id="1.10.287.110:FF:000116">
    <property type="entry name" value="Erj5p"/>
    <property type="match status" value="1"/>
</dbReference>
<evidence type="ECO:0000259" key="11">
    <source>
        <dbReference type="PROSITE" id="PS50076"/>
    </source>
</evidence>
<keyword evidence="13" id="KW-1185">Reference proteome</keyword>
<dbReference type="InterPro" id="IPR001623">
    <property type="entry name" value="DnaJ_domain"/>
</dbReference>
<dbReference type="InterPro" id="IPR052606">
    <property type="entry name" value="DnaJ_domain_protein"/>
</dbReference>
<feature type="signal peptide" evidence="10">
    <location>
        <begin position="1"/>
        <end position="21"/>
    </location>
</feature>
<keyword evidence="4" id="KW-0256">Endoplasmic reticulum</keyword>
<evidence type="ECO:0000256" key="9">
    <source>
        <dbReference type="SAM" id="Phobius"/>
    </source>
</evidence>
<dbReference type="Gene3D" id="1.10.287.110">
    <property type="entry name" value="DnaJ domain"/>
    <property type="match status" value="1"/>
</dbReference>
<dbReference type="GO" id="GO:0005789">
    <property type="term" value="C:endoplasmic reticulum membrane"/>
    <property type="evidence" value="ECO:0007669"/>
    <property type="project" value="UniProtKB-SubCell"/>
</dbReference>
<feature type="transmembrane region" description="Helical" evidence="9">
    <location>
        <begin position="133"/>
        <end position="151"/>
    </location>
</feature>
<evidence type="ECO:0000256" key="8">
    <source>
        <dbReference type="ARBA" id="ARBA00061004"/>
    </source>
</evidence>
<dbReference type="PANTHER" id="PTHR44653:SF2">
    <property type="entry name" value="DNAJ HOMOLOG SUBFAMILY C MEMBER 1"/>
    <property type="match status" value="1"/>
</dbReference>
<keyword evidence="7" id="KW-0143">Chaperone</keyword>
<protein>
    <submittedName>
        <fullName evidence="12">ER-localized J domain-containing protein 5</fullName>
    </submittedName>
</protein>
<evidence type="ECO:0000256" key="5">
    <source>
        <dbReference type="ARBA" id="ARBA00022989"/>
    </source>
</evidence>
<reference evidence="12 13" key="1">
    <citation type="submission" date="2020-11" db="EMBL/GenBank/DDBJ databases">
        <title>Kefir isolates.</title>
        <authorList>
            <person name="Marcisauskas S."/>
            <person name="Kim Y."/>
            <person name="Blasche S."/>
        </authorList>
    </citation>
    <scope>NUCLEOTIDE SEQUENCE [LARGE SCALE GENOMIC DNA]</scope>
    <source>
        <strain evidence="12 13">OG2</strain>
    </source>
</reference>
<dbReference type="Proteomes" id="UP000750334">
    <property type="component" value="Unassembled WGS sequence"/>
</dbReference>
<dbReference type="OrthoDB" id="413400at2759"/>
<evidence type="ECO:0000313" key="12">
    <source>
        <dbReference type="EMBL" id="KAG0672328.1"/>
    </source>
</evidence>
<comment type="similarity">
    <text evidence="8">Belongs to the DnaJ family.</text>
</comment>
<evidence type="ECO:0000256" key="6">
    <source>
        <dbReference type="ARBA" id="ARBA00023136"/>
    </source>
</evidence>
<dbReference type="SMART" id="SM00271">
    <property type="entry name" value="DnaJ"/>
    <property type="match status" value="1"/>
</dbReference>
<dbReference type="InterPro" id="IPR036869">
    <property type="entry name" value="J_dom_sf"/>
</dbReference>
<evidence type="ECO:0000313" key="13">
    <source>
        <dbReference type="Proteomes" id="UP000750334"/>
    </source>
</evidence>
<dbReference type="InterPro" id="IPR018253">
    <property type="entry name" value="DnaJ_domain_CS"/>
</dbReference>
<keyword evidence="2 9" id="KW-0812">Transmembrane</keyword>
<dbReference type="PANTHER" id="PTHR44653">
    <property type="entry name" value="DNAJ HOMOLOG SUBFAMILY C MEMBER 1"/>
    <property type="match status" value="1"/>
</dbReference>
<gene>
    <name evidence="12" type="primary">ERJ5</name>
    <name evidence="12" type="ORF">C6P45_003012</name>
</gene>